<dbReference type="Proteomes" id="UP000810252">
    <property type="component" value="Unassembled WGS sequence"/>
</dbReference>
<evidence type="ECO:0008006" key="3">
    <source>
        <dbReference type="Google" id="ProtNLM"/>
    </source>
</evidence>
<sequence>MNNERIIPLEAEIESFKHYFANCRRSILSAPFGEGKSFFLNEFRQAISGEYDIVTLYPTNYQVCDDKDILEYIKRDILLGILALDDSILQSFTKPNIQILKEVISKNSDDIIDCIPDISIGIFGNGIQFSPKAVAKTIKNIFNQYKSFRISNRNILNKYLNEFENEKGTIYEFDPISRLICDLVNRRKESGRKIALVIEDLDRIDPGHIFRILNIFSAHFSQWDGYDDGRTNKFGFDKILIVCDYDNIENIYHHLYGEKTDFDGYISKFSSGKVFRYSLRNKMQEYLKDCINKYLNSDIIANLLASEIMTLSERKDRGYMYNLRKIVERIDFCPKSVITDGLYFTVKESNQHLQIPESAPMLLFIAICKQFDIDYGAWITKPDVNETDRFPIELYKMLQLFILMNHSSEVYYDDGHYYIPTVPYMYMHFDHTAIELIVKNNIIIDIRNPDGRLFGIRSNNYPNIIELIKSYDKYVNN</sequence>
<comment type="caution">
    <text evidence="1">The sequence shown here is derived from an EMBL/GenBank/DDBJ whole genome shotgun (WGS) entry which is preliminary data.</text>
</comment>
<reference evidence="1" key="2">
    <citation type="journal article" date="2021" name="PeerJ">
        <title>Extensive microbial diversity within the chicken gut microbiome revealed by metagenomics and culture.</title>
        <authorList>
            <person name="Gilroy R."/>
            <person name="Ravi A."/>
            <person name="Getino M."/>
            <person name="Pursley I."/>
            <person name="Horton D.L."/>
            <person name="Alikhan N.F."/>
            <person name="Baker D."/>
            <person name="Gharbi K."/>
            <person name="Hall N."/>
            <person name="Watson M."/>
            <person name="Adriaenssens E.M."/>
            <person name="Foster-Nyarko E."/>
            <person name="Jarju S."/>
            <person name="Secka A."/>
            <person name="Antonio M."/>
            <person name="Oren A."/>
            <person name="Chaudhuri R.R."/>
            <person name="La Ragione R."/>
            <person name="Hildebrand F."/>
            <person name="Pallen M.J."/>
        </authorList>
    </citation>
    <scope>NUCLEOTIDE SEQUENCE</scope>
    <source>
        <strain evidence="1">20514</strain>
    </source>
</reference>
<name>A0A9D9EJP7_9BACT</name>
<protein>
    <recommendedName>
        <fullName evidence="3">KAP NTPase domain-containing protein</fullName>
    </recommendedName>
</protein>
<reference evidence="1" key="1">
    <citation type="submission" date="2020-10" db="EMBL/GenBank/DDBJ databases">
        <authorList>
            <person name="Gilroy R."/>
        </authorList>
    </citation>
    <scope>NUCLEOTIDE SEQUENCE</scope>
    <source>
        <strain evidence="1">20514</strain>
    </source>
</reference>
<accession>A0A9D9EJP7</accession>
<organism evidence="1 2">
    <name type="scientific">Candidatus Cryptobacteroides merdigallinarum</name>
    <dbReference type="NCBI Taxonomy" id="2840770"/>
    <lineage>
        <taxon>Bacteria</taxon>
        <taxon>Pseudomonadati</taxon>
        <taxon>Bacteroidota</taxon>
        <taxon>Bacteroidia</taxon>
        <taxon>Bacteroidales</taxon>
        <taxon>Candidatus Cryptobacteroides</taxon>
    </lineage>
</organism>
<proteinExistence type="predicted"/>
<gene>
    <name evidence="1" type="ORF">IAC29_07500</name>
</gene>
<evidence type="ECO:0000313" key="2">
    <source>
        <dbReference type="Proteomes" id="UP000810252"/>
    </source>
</evidence>
<dbReference type="AlphaFoldDB" id="A0A9D9EJP7"/>
<dbReference type="EMBL" id="JADIMQ010000107">
    <property type="protein sequence ID" value="MBO8449097.1"/>
    <property type="molecule type" value="Genomic_DNA"/>
</dbReference>
<evidence type="ECO:0000313" key="1">
    <source>
        <dbReference type="EMBL" id="MBO8449097.1"/>
    </source>
</evidence>